<dbReference type="AlphaFoldDB" id="A0A319BEQ6"/>
<organism evidence="2 3">
    <name type="scientific">Aspergillus vadensis (strain CBS 113365 / IMI 142717 / IBT 24658)</name>
    <dbReference type="NCBI Taxonomy" id="1448311"/>
    <lineage>
        <taxon>Eukaryota</taxon>
        <taxon>Fungi</taxon>
        <taxon>Dikarya</taxon>
        <taxon>Ascomycota</taxon>
        <taxon>Pezizomycotina</taxon>
        <taxon>Eurotiomycetes</taxon>
        <taxon>Eurotiomycetidae</taxon>
        <taxon>Eurotiales</taxon>
        <taxon>Aspergillaceae</taxon>
        <taxon>Aspergillus</taxon>
        <taxon>Aspergillus subgen. Circumdati</taxon>
    </lineage>
</organism>
<dbReference type="GeneID" id="37210991"/>
<dbReference type="Proteomes" id="UP000248405">
    <property type="component" value="Unassembled WGS sequence"/>
</dbReference>
<protein>
    <submittedName>
        <fullName evidence="2">Uncharacterized protein</fullName>
    </submittedName>
</protein>
<evidence type="ECO:0000313" key="3">
    <source>
        <dbReference type="Proteomes" id="UP000248405"/>
    </source>
</evidence>
<dbReference type="EMBL" id="KZ821620">
    <property type="protein sequence ID" value="PYH70599.1"/>
    <property type="molecule type" value="Genomic_DNA"/>
</dbReference>
<proteinExistence type="predicted"/>
<feature type="compositionally biased region" description="Polar residues" evidence="1">
    <location>
        <begin position="36"/>
        <end position="45"/>
    </location>
</feature>
<feature type="region of interest" description="Disordered" evidence="1">
    <location>
        <begin position="36"/>
        <end position="61"/>
    </location>
</feature>
<name>A0A319BEQ6_ASPVC</name>
<gene>
    <name evidence="2" type="ORF">BO88DRAFT_403573</name>
</gene>
<accession>A0A319BEQ6</accession>
<keyword evidence="3" id="KW-1185">Reference proteome</keyword>
<evidence type="ECO:0000256" key="1">
    <source>
        <dbReference type="SAM" id="MobiDB-lite"/>
    </source>
</evidence>
<evidence type="ECO:0000313" key="2">
    <source>
        <dbReference type="EMBL" id="PYH70599.1"/>
    </source>
</evidence>
<sequence length="61" mass="7067">MPNRDCYMQFKKTESGSRTGLQLLTMEHMHITITPANDNTHSKVTPRSDLHNARISRRTKL</sequence>
<dbReference type="RefSeq" id="XP_025564393.1">
    <property type="nucleotide sequence ID" value="XM_025706399.1"/>
</dbReference>
<reference evidence="2" key="1">
    <citation type="submission" date="2016-12" db="EMBL/GenBank/DDBJ databases">
        <title>The genomes of Aspergillus section Nigri reveals drivers in fungal speciation.</title>
        <authorList>
            <consortium name="DOE Joint Genome Institute"/>
            <person name="Vesth T.C."/>
            <person name="Nybo J."/>
            <person name="Theobald S."/>
            <person name="Brandl J."/>
            <person name="Frisvad J.C."/>
            <person name="Nielsen K.F."/>
            <person name="Lyhne E.K."/>
            <person name="Kogle M.E."/>
            <person name="Kuo A."/>
            <person name="Riley R."/>
            <person name="Clum A."/>
            <person name="Nolan M."/>
            <person name="Lipzen A."/>
            <person name="Salamov A."/>
            <person name="Henrissat B."/>
            <person name="Wiebenga A."/>
            <person name="De Vries R.P."/>
            <person name="Grigoriev I.V."/>
            <person name="Mortensen U.H."/>
            <person name="Andersen M.R."/>
            <person name="Baker S.E."/>
        </authorList>
    </citation>
    <scope>NUCLEOTIDE SEQUENCE [LARGE SCALE GENOMIC DNA]</scope>
    <source>
        <strain evidence="2">CBS 113365</strain>
    </source>
</reference>